<sequence>MDAAPSAASDLQSTQFSAFETWEPSLAWGILDDDLIDVACVSPNDTVPSTQSPAKKKRKKSGNPNKARDERRFQLIDLNEKVAQLQFTLKQLETIQNKRPKLRGDRIHSPLQNEVPPVWQEICRRQLSRRLEAEQENLRLKQQYERERQLLSTFKKMLFPRQTRNSHAERKHTRRTEVPAGYVERIAALIFEELEVGVKLCYSKVDRFFNTEHHVPMNIVTHSALLDGGKGTERKFYDRRTMPFNMRATGAAWWENWQSYRGGGLRDTEADEIVERFGLEMNDFKTNTSATAFGQQITQRHVENDRIVFVFDAYIEPFGYENDRVDGLYFLEQTYVLVQPENGATTGENGRSSTRISTCYVITPHFLDSKLKEDGKTTALINFLVSAMSSRMMSLSEMVEYLLLDQALQQPISLDSA</sequence>
<feature type="region of interest" description="Disordered" evidence="2">
    <location>
        <begin position="44"/>
        <end position="70"/>
    </location>
</feature>
<name>A0A225WH50_9STRA</name>
<protein>
    <submittedName>
        <fullName evidence="3">Putative membrane protein</fullName>
    </submittedName>
</protein>
<organism evidence="3 4">
    <name type="scientific">Phytophthora megakarya</name>
    <dbReference type="NCBI Taxonomy" id="4795"/>
    <lineage>
        <taxon>Eukaryota</taxon>
        <taxon>Sar</taxon>
        <taxon>Stramenopiles</taxon>
        <taxon>Oomycota</taxon>
        <taxon>Peronosporomycetes</taxon>
        <taxon>Peronosporales</taxon>
        <taxon>Peronosporaceae</taxon>
        <taxon>Phytophthora</taxon>
    </lineage>
</organism>
<accession>A0A225WH50</accession>
<evidence type="ECO:0000256" key="1">
    <source>
        <dbReference type="SAM" id="Coils"/>
    </source>
</evidence>
<keyword evidence="4" id="KW-1185">Reference proteome</keyword>
<reference evidence="4" key="1">
    <citation type="submission" date="2017-03" db="EMBL/GenBank/DDBJ databases">
        <title>Phytopthora megakarya and P. palmivora, two closely related causual agents of cacao black pod achieved similar genome size and gene model numbers by different mechanisms.</title>
        <authorList>
            <person name="Ali S."/>
            <person name="Shao J."/>
            <person name="Larry D.J."/>
            <person name="Kronmiller B."/>
            <person name="Shen D."/>
            <person name="Strem M.D."/>
            <person name="Melnick R.L."/>
            <person name="Guiltinan M.J."/>
            <person name="Tyler B.M."/>
            <person name="Meinhardt L.W."/>
            <person name="Bailey B.A."/>
        </authorList>
    </citation>
    <scope>NUCLEOTIDE SEQUENCE [LARGE SCALE GENOMIC DNA]</scope>
    <source>
        <strain evidence="4">zdho120</strain>
    </source>
</reference>
<dbReference type="EMBL" id="NBNE01000881">
    <property type="protein sequence ID" value="OWZ16724.1"/>
    <property type="molecule type" value="Genomic_DNA"/>
</dbReference>
<proteinExistence type="predicted"/>
<dbReference type="PANTHER" id="PTHR35796">
    <property type="entry name" value="HYPOTHETICAL CYTOSOLIC PROTEIN"/>
    <property type="match status" value="1"/>
</dbReference>
<gene>
    <name evidence="3" type="ORF">PHMEG_0009434</name>
</gene>
<comment type="caution">
    <text evidence="3">The sequence shown here is derived from an EMBL/GenBank/DDBJ whole genome shotgun (WGS) entry which is preliminary data.</text>
</comment>
<evidence type="ECO:0000256" key="2">
    <source>
        <dbReference type="SAM" id="MobiDB-lite"/>
    </source>
</evidence>
<keyword evidence="1" id="KW-0175">Coiled coil</keyword>
<dbReference type="AlphaFoldDB" id="A0A225WH50"/>
<evidence type="ECO:0000313" key="4">
    <source>
        <dbReference type="Proteomes" id="UP000198211"/>
    </source>
</evidence>
<dbReference type="OrthoDB" id="125755at2759"/>
<dbReference type="STRING" id="4795.A0A225WH50"/>
<dbReference type="Proteomes" id="UP000198211">
    <property type="component" value="Unassembled WGS sequence"/>
</dbReference>
<evidence type="ECO:0000313" key="3">
    <source>
        <dbReference type="EMBL" id="OWZ16724.1"/>
    </source>
</evidence>
<feature type="coiled-coil region" evidence="1">
    <location>
        <begin position="123"/>
        <end position="150"/>
    </location>
</feature>
<dbReference type="PANTHER" id="PTHR35796:SF3">
    <property type="entry name" value="BHLH DOMAIN-CONTAINING PROTEIN"/>
    <property type="match status" value="1"/>
</dbReference>